<feature type="domain" description="CMP/dCMP-type deaminase" evidence="9">
    <location>
        <begin position="1"/>
        <end position="110"/>
    </location>
</feature>
<evidence type="ECO:0000256" key="5">
    <source>
        <dbReference type="ARBA" id="ARBA00022723"/>
    </source>
</evidence>
<proteinExistence type="predicted"/>
<reference evidence="10" key="1">
    <citation type="submission" date="2019-06" db="EMBL/GenBank/DDBJ databases">
        <title>Complete genome sequence of Methylogaea oryzae strain JCM16910.</title>
        <authorList>
            <person name="Asakawa S."/>
        </authorList>
    </citation>
    <scope>NUCLEOTIDE SEQUENCE</scope>
    <source>
        <strain evidence="10">E10</strain>
    </source>
</reference>
<comment type="cofactor">
    <cofactor evidence="1">
        <name>Zn(2+)</name>
        <dbReference type="ChEBI" id="CHEBI:29105"/>
    </cofactor>
</comment>
<evidence type="ECO:0000256" key="3">
    <source>
        <dbReference type="ARBA" id="ARBA00011738"/>
    </source>
</evidence>
<evidence type="ECO:0000313" key="10">
    <source>
        <dbReference type="EMBL" id="BBL71807.1"/>
    </source>
</evidence>
<dbReference type="KEGG" id="moz:MoryE10_24130"/>
<evidence type="ECO:0000313" key="11">
    <source>
        <dbReference type="Proteomes" id="UP000824988"/>
    </source>
</evidence>
<gene>
    <name evidence="10" type="primary">codA</name>
    <name evidence="10" type="ORF">MoryE10_24130</name>
</gene>
<keyword evidence="5" id="KW-0479">Metal-binding</keyword>
<evidence type="ECO:0000256" key="1">
    <source>
        <dbReference type="ARBA" id="ARBA00001947"/>
    </source>
</evidence>
<comment type="subunit">
    <text evidence="3">Homodimer.</text>
</comment>
<dbReference type="GO" id="GO:0055086">
    <property type="term" value="P:nucleobase-containing small molecule metabolic process"/>
    <property type="evidence" value="ECO:0007669"/>
    <property type="project" value="UniProtKB-ARBA"/>
</dbReference>
<evidence type="ECO:0000256" key="6">
    <source>
        <dbReference type="ARBA" id="ARBA00022801"/>
    </source>
</evidence>
<dbReference type="EMBL" id="AP019782">
    <property type="protein sequence ID" value="BBL71807.1"/>
    <property type="molecule type" value="Genomic_DNA"/>
</dbReference>
<dbReference type="PANTHER" id="PTHR11079:SF190">
    <property type="entry name" value="CYTOSINE DEAMINASE"/>
    <property type="match status" value="1"/>
</dbReference>
<dbReference type="GO" id="GO:0072527">
    <property type="term" value="P:pyrimidine-containing compound metabolic process"/>
    <property type="evidence" value="ECO:0007669"/>
    <property type="project" value="UniProtKB-ARBA"/>
</dbReference>
<evidence type="ECO:0000259" key="9">
    <source>
        <dbReference type="PROSITE" id="PS51747"/>
    </source>
</evidence>
<keyword evidence="6" id="KW-0378">Hydrolase</keyword>
<keyword evidence="11" id="KW-1185">Reference proteome</keyword>
<dbReference type="AlphaFoldDB" id="A0A8D4VRB1"/>
<organism evidence="10 11">
    <name type="scientific">Methylogaea oryzae</name>
    <dbReference type="NCBI Taxonomy" id="1295382"/>
    <lineage>
        <taxon>Bacteria</taxon>
        <taxon>Pseudomonadati</taxon>
        <taxon>Pseudomonadota</taxon>
        <taxon>Gammaproteobacteria</taxon>
        <taxon>Methylococcales</taxon>
        <taxon>Methylococcaceae</taxon>
        <taxon>Methylogaea</taxon>
    </lineage>
</organism>
<accession>A0A8D4VRB1</accession>
<keyword evidence="4" id="KW-0963">Cytoplasm</keyword>
<dbReference type="Proteomes" id="UP000824988">
    <property type="component" value="Chromosome"/>
</dbReference>
<dbReference type="GO" id="GO:0046872">
    <property type="term" value="F:metal ion binding"/>
    <property type="evidence" value="ECO:0007669"/>
    <property type="project" value="UniProtKB-KW"/>
</dbReference>
<dbReference type="CDD" id="cd01285">
    <property type="entry name" value="nucleoside_deaminase"/>
    <property type="match status" value="1"/>
</dbReference>
<dbReference type="GO" id="GO:0005737">
    <property type="term" value="C:cytoplasm"/>
    <property type="evidence" value="ECO:0007669"/>
    <property type="project" value="UniProtKB-SubCell"/>
</dbReference>
<sequence>MNYANLLAVAFEEAQQGFDEGGVPVGAALFDAEGRLLGRGRNRRVQDNDPSVHGETDAFRKAGRQKTYRDKILVTTLAPCWYCSGLIRQFNIGTVVVGESANFAGHLDWLREVGVKVVELNDSACTELMARFIRQSPGIWFEDIGECDCEA</sequence>
<dbReference type="FunFam" id="3.40.140.10:FF:000016">
    <property type="entry name" value="Cytosine deaminase"/>
    <property type="match status" value="1"/>
</dbReference>
<comment type="pathway">
    <text evidence="8">Pyrimidine metabolism.</text>
</comment>
<evidence type="ECO:0000256" key="7">
    <source>
        <dbReference type="ARBA" id="ARBA00022833"/>
    </source>
</evidence>
<dbReference type="InterPro" id="IPR002125">
    <property type="entry name" value="CMP_dCMP_dom"/>
</dbReference>
<dbReference type="PROSITE" id="PS51747">
    <property type="entry name" value="CYT_DCMP_DEAMINASES_2"/>
    <property type="match status" value="1"/>
</dbReference>
<protein>
    <submittedName>
        <fullName evidence="10">tRNA-specific adenosine deaminase</fullName>
    </submittedName>
</protein>
<dbReference type="Pfam" id="PF00383">
    <property type="entry name" value="dCMP_cyt_deam_1"/>
    <property type="match status" value="1"/>
</dbReference>
<evidence type="ECO:0000256" key="8">
    <source>
        <dbReference type="ARBA" id="ARBA00060693"/>
    </source>
</evidence>
<dbReference type="GO" id="GO:0008835">
    <property type="term" value="F:diaminohydroxyphosphoribosylaminopyrimidine deaminase activity"/>
    <property type="evidence" value="ECO:0007669"/>
    <property type="project" value="TreeGrafter"/>
</dbReference>
<name>A0A8D4VRB1_9GAMM</name>
<dbReference type="PANTHER" id="PTHR11079">
    <property type="entry name" value="CYTOSINE DEAMINASE FAMILY MEMBER"/>
    <property type="match status" value="1"/>
</dbReference>
<keyword evidence="7" id="KW-0862">Zinc</keyword>
<dbReference type="RefSeq" id="WP_221047189.1">
    <property type="nucleotide sequence ID" value="NZ_AP019782.1"/>
</dbReference>
<evidence type="ECO:0000256" key="4">
    <source>
        <dbReference type="ARBA" id="ARBA00022490"/>
    </source>
</evidence>
<comment type="subcellular location">
    <subcellularLocation>
        <location evidence="2">Cytoplasm</location>
    </subcellularLocation>
</comment>
<evidence type="ECO:0000256" key="2">
    <source>
        <dbReference type="ARBA" id="ARBA00004496"/>
    </source>
</evidence>